<evidence type="ECO:0000313" key="13">
    <source>
        <dbReference type="EMBL" id="KUJ94465.1"/>
    </source>
</evidence>
<feature type="transmembrane region" description="Helical" evidence="11">
    <location>
        <begin position="347"/>
        <end position="367"/>
    </location>
</feature>
<gene>
    <name evidence="13" type="ORF">XD40_0401</name>
    <name evidence="14" type="ORF">XD48_1676</name>
</gene>
<dbReference type="InterPro" id="IPR050368">
    <property type="entry name" value="ClC-type_chloride_channel"/>
</dbReference>
<keyword evidence="7" id="KW-0869">Chloride channel</keyword>
<evidence type="ECO:0000256" key="5">
    <source>
        <dbReference type="ARBA" id="ARBA00023065"/>
    </source>
</evidence>
<name>A0A101DZW6_ARCFL</name>
<evidence type="ECO:0000256" key="7">
    <source>
        <dbReference type="ARBA" id="ARBA00023173"/>
    </source>
</evidence>
<keyword evidence="8" id="KW-0868">Chloride</keyword>
<dbReference type="InterPro" id="IPR000644">
    <property type="entry name" value="CBS_dom"/>
</dbReference>
<dbReference type="Pfam" id="PF00571">
    <property type="entry name" value="CBS"/>
    <property type="match status" value="2"/>
</dbReference>
<dbReference type="AlphaFoldDB" id="A0A101DZW6"/>
<evidence type="ECO:0000256" key="3">
    <source>
        <dbReference type="ARBA" id="ARBA00022692"/>
    </source>
</evidence>
<dbReference type="PROSITE" id="PS51371">
    <property type="entry name" value="CBS"/>
    <property type="match status" value="2"/>
</dbReference>
<dbReference type="GO" id="GO:0005254">
    <property type="term" value="F:chloride channel activity"/>
    <property type="evidence" value="ECO:0007669"/>
    <property type="project" value="UniProtKB-KW"/>
</dbReference>
<feature type="domain" description="CBS" evidence="12">
    <location>
        <begin position="464"/>
        <end position="521"/>
    </location>
</feature>
<evidence type="ECO:0000256" key="11">
    <source>
        <dbReference type="SAM" id="Phobius"/>
    </source>
</evidence>
<reference evidence="14" key="1">
    <citation type="journal article" date="2015" name="MBio">
        <title>Genome-resolved metagenomic analysis reveals roles for candidate phyla and other microbial community members in biogeochemical transformations in oil reservoirs.</title>
        <authorList>
            <person name="Hu P."/>
            <person name="Tom L."/>
            <person name="Singh A."/>
            <person name="Thomas B.C."/>
            <person name="Baker B.J."/>
            <person name="Piceno Y.M."/>
            <person name="Andersen G.L."/>
            <person name="Banfield J.F."/>
        </authorList>
    </citation>
    <scope>NUCLEOTIDE SEQUENCE [LARGE SCALE GENOMIC DNA]</scope>
    <source>
        <strain evidence="14">49_2300</strain>
        <strain evidence="13">49_95</strain>
    </source>
</reference>
<feature type="transmembrane region" description="Helical" evidence="11">
    <location>
        <begin position="319"/>
        <end position="341"/>
    </location>
</feature>
<feature type="transmembrane region" description="Helical" evidence="11">
    <location>
        <begin position="202"/>
        <end position="224"/>
    </location>
</feature>
<keyword evidence="6 11" id="KW-0472">Membrane</keyword>
<evidence type="ECO:0000256" key="6">
    <source>
        <dbReference type="ARBA" id="ARBA00023136"/>
    </source>
</evidence>
<evidence type="ECO:0000313" key="15">
    <source>
        <dbReference type="Proteomes" id="UP000054015"/>
    </source>
</evidence>
<keyword evidence="3 11" id="KW-0812">Transmembrane</keyword>
<dbReference type="Proteomes" id="UP000054307">
    <property type="component" value="Unassembled WGS sequence"/>
</dbReference>
<dbReference type="InterPro" id="IPR014743">
    <property type="entry name" value="Cl-channel_core"/>
</dbReference>
<feature type="transmembrane region" description="Helical" evidence="11">
    <location>
        <begin position="287"/>
        <end position="307"/>
    </location>
</feature>
<dbReference type="InterPro" id="IPR046342">
    <property type="entry name" value="CBS_dom_sf"/>
</dbReference>
<dbReference type="SMART" id="SM00116">
    <property type="entry name" value="CBS"/>
    <property type="match status" value="2"/>
</dbReference>
<dbReference type="Gene3D" id="1.10.3080.10">
    <property type="entry name" value="Clc chloride channel"/>
    <property type="match status" value="1"/>
</dbReference>
<feature type="transmembrane region" description="Helical" evidence="11">
    <location>
        <begin position="68"/>
        <end position="87"/>
    </location>
</feature>
<protein>
    <submittedName>
        <fullName evidence="14">Chloride channel, putative</fullName>
    </submittedName>
</protein>
<dbReference type="PANTHER" id="PTHR43427">
    <property type="entry name" value="CHLORIDE CHANNEL PROTEIN CLC-E"/>
    <property type="match status" value="1"/>
</dbReference>
<keyword evidence="10" id="KW-0129">CBS domain</keyword>
<feature type="transmembrane region" description="Helical" evidence="11">
    <location>
        <begin position="245"/>
        <end position="267"/>
    </location>
</feature>
<feature type="transmembrane region" description="Helical" evidence="11">
    <location>
        <begin position="410"/>
        <end position="427"/>
    </location>
</feature>
<keyword evidence="4 11" id="KW-1133">Transmembrane helix</keyword>
<dbReference type="Pfam" id="PF00654">
    <property type="entry name" value="Voltage_CLC"/>
    <property type="match status" value="1"/>
</dbReference>
<proteinExistence type="predicted"/>
<dbReference type="PANTHER" id="PTHR43427:SF6">
    <property type="entry name" value="CHLORIDE CHANNEL PROTEIN CLC-E"/>
    <property type="match status" value="1"/>
</dbReference>
<dbReference type="CDD" id="cd00400">
    <property type="entry name" value="Voltage_gated_ClC"/>
    <property type="match status" value="1"/>
</dbReference>
<evidence type="ECO:0000256" key="2">
    <source>
        <dbReference type="ARBA" id="ARBA00022448"/>
    </source>
</evidence>
<evidence type="ECO:0000256" key="4">
    <source>
        <dbReference type="ARBA" id="ARBA00022989"/>
    </source>
</evidence>
<keyword evidence="9" id="KW-0407">Ion channel</keyword>
<comment type="caution">
    <text evidence="14">The sequence shown here is derived from an EMBL/GenBank/DDBJ whole genome shotgun (WGS) entry which is preliminary data.</text>
</comment>
<dbReference type="PRINTS" id="PR00762">
    <property type="entry name" value="CLCHANNEL"/>
</dbReference>
<organism evidence="14 15">
    <name type="scientific">Archaeoglobus fulgidus</name>
    <dbReference type="NCBI Taxonomy" id="2234"/>
    <lineage>
        <taxon>Archaea</taxon>
        <taxon>Methanobacteriati</taxon>
        <taxon>Methanobacteriota</taxon>
        <taxon>Archaeoglobi</taxon>
        <taxon>Archaeoglobales</taxon>
        <taxon>Archaeoglobaceae</taxon>
        <taxon>Archaeoglobus</taxon>
    </lineage>
</organism>
<dbReference type="SUPFAM" id="SSF54631">
    <property type="entry name" value="CBS-domain pair"/>
    <property type="match status" value="1"/>
</dbReference>
<evidence type="ECO:0000256" key="8">
    <source>
        <dbReference type="ARBA" id="ARBA00023214"/>
    </source>
</evidence>
<comment type="subcellular location">
    <subcellularLocation>
        <location evidence="1">Membrane</location>
        <topology evidence="1">Multi-pass membrane protein</topology>
    </subcellularLocation>
</comment>
<dbReference type="PATRIC" id="fig|2234.6.peg.249"/>
<evidence type="ECO:0000259" key="12">
    <source>
        <dbReference type="PROSITE" id="PS51371"/>
    </source>
</evidence>
<dbReference type="FunFam" id="1.10.3080.10:FF:000018">
    <property type="entry name" value="Chloride transporter, ClC family"/>
    <property type="match status" value="1"/>
</dbReference>
<feature type="transmembrane region" description="Helical" evidence="11">
    <location>
        <begin position="164"/>
        <end position="182"/>
    </location>
</feature>
<evidence type="ECO:0000313" key="14">
    <source>
        <dbReference type="EMBL" id="KUK06082.1"/>
    </source>
</evidence>
<dbReference type="InterPro" id="IPR001807">
    <property type="entry name" value="ClC"/>
</dbReference>
<keyword evidence="2" id="KW-0813">Transport</keyword>
<keyword evidence="5" id="KW-0406">Ion transport</keyword>
<dbReference type="EMBL" id="LGEX01000054">
    <property type="protein sequence ID" value="KUK06082.1"/>
    <property type="molecule type" value="Genomic_DNA"/>
</dbReference>
<sequence>MKRRAPLSSKYLILLAAIVGVISGLGAFIFYFLLDLFTKIFLSGLDSFNPPLAGGEAEVVKIELHLGILPLPVVVALGGLLSGLIVYKFAPEAEGHGTDAVIRAFHRARGEIRARVPIVKTIASAITIGSGGSAGREGPIAQIGAGFGSFVGELLRLSDKDRRILVICGVAGGIGSIFRSPFGGAMFGIEVLYKRDNEVEAIVPAFVSSIVAFIVFDVIMSYFANTPFGVLPIFKIPQVTIHSPLEFPIYAIVSVLAAFFGIIYVKVFYTVHNYSKRVSIPPYFKPAIGGFFTGVIGLFLPGVLGMGYGYVQMAIDGKLAVTVMLLLIFGKIVATSLTVGTGGSGGVFAPSIVIGSMVGGFVGYSFHYLFPNVIVQPEAFVLIGMSAFVAAVAKTPIAAILMVLEMCGGYLLLPALMTAATLAYYLAGDYSIYAEQVATRAESPAHRMEMSIDVLENVRVQDAMVSADKLVVVTPYQRVSEVLELIEKTGHMGFPVVMDGRLVGMVTFEDVERVPLEERDKKLVRDIMTRELIVTYPDETLEEALIKLVDKGIGRLPVVDRNDEKKLLGIITRSDIMKAHAREVKRIVS</sequence>
<dbReference type="Proteomes" id="UP000054015">
    <property type="component" value="Unassembled WGS sequence"/>
</dbReference>
<dbReference type="SUPFAM" id="SSF81340">
    <property type="entry name" value="Clc chloride channel"/>
    <property type="match status" value="1"/>
</dbReference>
<feature type="domain" description="CBS" evidence="12">
    <location>
        <begin position="528"/>
        <end position="586"/>
    </location>
</feature>
<dbReference type="GO" id="GO:0034707">
    <property type="term" value="C:chloride channel complex"/>
    <property type="evidence" value="ECO:0007669"/>
    <property type="project" value="UniProtKB-KW"/>
</dbReference>
<evidence type="ECO:0000256" key="1">
    <source>
        <dbReference type="ARBA" id="ARBA00004141"/>
    </source>
</evidence>
<evidence type="ECO:0000256" key="9">
    <source>
        <dbReference type="ARBA" id="ARBA00023303"/>
    </source>
</evidence>
<evidence type="ECO:0000256" key="10">
    <source>
        <dbReference type="PROSITE-ProRule" id="PRU00703"/>
    </source>
</evidence>
<reference evidence="15 16" key="2">
    <citation type="journal article" date="2015" name="MBio">
        <title>Genome-Resolved Metagenomic Analysis Reveals Roles for Candidate Phyla and Other Microbial Community Members in Biogeochemical Transformations in Oil Reservoirs.</title>
        <authorList>
            <person name="Hu P."/>
            <person name="Tom L."/>
            <person name="Singh A."/>
            <person name="Thomas B.C."/>
            <person name="Baker B.J."/>
            <person name="Piceno Y.M."/>
            <person name="Andersen G.L."/>
            <person name="Banfield J.F."/>
        </authorList>
    </citation>
    <scope>NUCLEOTIDE SEQUENCE [LARGE SCALE GENOMIC DNA]</scope>
</reference>
<feature type="transmembrane region" description="Helical" evidence="11">
    <location>
        <begin position="379"/>
        <end position="404"/>
    </location>
</feature>
<evidence type="ECO:0000313" key="16">
    <source>
        <dbReference type="Proteomes" id="UP000054307"/>
    </source>
</evidence>
<accession>A0A101DZW6</accession>
<dbReference type="EMBL" id="LGEQ01000004">
    <property type="protein sequence ID" value="KUJ94465.1"/>
    <property type="molecule type" value="Genomic_DNA"/>
</dbReference>
<dbReference type="Gene3D" id="3.10.580.10">
    <property type="entry name" value="CBS-domain"/>
    <property type="match status" value="1"/>
</dbReference>
<feature type="transmembrane region" description="Helical" evidence="11">
    <location>
        <begin position="12"/>
        <end position="34"/>
    </location>
</feature>